<protein>
    <submittedName>
        <fullName evidence="4">Protein CHUP1- chloroplastic</fullName>
    </submittedName>
</protein>
<sequence>MHFHPQVSDKKTKTRVVHVTAQTKKPPLTGSDVANQRNNHQPQLVSNSRIKRSLIGDLSCSINATQVHPQKTAHNKTKSFTASSEDLFLEIDHLRNLLQESKDREVSLQAELSECKKKKEVERELESKRIEINGLLKKVGLLEGEKANLLSQVEALSPVMGKKQEEILITEAHDDDLSSVEMEVLELRRLNKELQLQKRNLSGRIATLEAQLAALSKIYESDSLEKIKAEASLLRHTNEDLSKQVEGLQISRMNEVEELAYLRWVNSCLRDELRNCSNNNLSDKPSSSPESICFSPYPVDEDSDDSNNTATKRQLYLVKKFKKWPITDEDLQQIKNRNFTWDETKSSARRHSISGTNCCPKNLAFNNEKRISNSFICSKEALVSEKYDLEVVSNRTRKVYSTASLGVKKRALRIPNPPPRPSCSDSGELIKQETFLASSGFPPSAPPPPPPPPPPAQRLMVARATTGGKVQRAPQVVEFYHSLMKRESRKECLSSSGTTDELSVANVRSSMIDEIENRSSHLLAIKADVETQGEFVNSLIQEVNSAVYRNIEDVVAFVKWLDDELCFLVDERAVLKHFEWPEKKADTLREAAFGYRDLKKLEQEVINYKDDPHLPCDLALKKIAALSERMERTVHDILRTRDSLMRHCKEFHIPTDWMLDMGILSKIKFGSVKLAKMYMKRVAMELQSKGGGGGGVPPDNNKDSSLDYMLLQGVRFAFRIHQFAGGFDSETMHAFEELRDLAVALNKSRD</sequence>
<evidence type="ECO:0000313" key="5">
    <source>
        <dbReference type="Proteomes" id="UP001153555"/>
    </source>
</evidence>
<dbReference type="GO" id="GO:0055028">
    <property type="term" value="C:cortical microtubule"/>
    <property type="evidence" value="ECO:0007669"/>
    <property type="project" value="TreeGrafter"/>
</dbReference>
<organism evidence="4 5">
    <name type="scientific">Striga hermonthica</name>
    <name type="common">Purple witchweed</name>
    <name type="synonym">Buchnera hermonthica</name>
    <dbReference type="NCBI Taxonomy" id="68872"/>
    <lineage>
        <taxon>Eukaryota</taxon>
        <taxon>Viridiplantae</taxon>
        <taxon>Streptophyta</taxon>
        <taxon>Embryophyta</taxon>
        <taxon>Tracheophyta</taxon>
        <taxon>Spermatophyta</taxon>
        <taxon>Magnoliopsida</taxon>
        <taxon>eudicotyledons</taxon>
        <taxon>Gunneridae</taxon>
        <taxon>Pentapetalae</taxon>
        <taxon>asterids</taxon>
        <taxon>lamiids</taxon>
        <taxon>Lamiales</taxon>
        <taxon>Orobanchaceae</taxon>
        <taxon>Buchnereae</taxon>
        <taxon>Striga</taxon>
    </lineage>
</organism>
<keyword evidence="1 2" id="KW-0175">Coiled coil</keyword>
<dbReference type="GO" id="GO:0072699">
    <property type="term" value="P:protein localization to cortical microtubule cytoskeleton"/>
    <property type="evidence" value="ECO:0007669"/>
    <property type="project" value="TreeGrafter"/>
</dbReference>
<dbReference type="InterPro" id="IPR040265">
    <property type="entry name" value="CHUP1/IPGA1-like"/>
</dbReference>
<comment type="caution">
    <text evidence="4">The sequence shown here is derived from an EMBL/GenBank/DDBJ whole genome shotgun (WGS) entry which is preliminary data.</text>
</comment>
<feature type="coiled-coil region" evidence="2">
    <location>
        <begin position="177"/>
        <end position="244"/>
    </location>
</feature>
<evidence type="ECO:0000256" key="3">
    <source>
        <dbReference type="SAM" id="MobiDB-lite"/>
    </source>
</evidence>
<evidence type="ECO:0000313" key="4">
    <source>
        <dbReference type="EMBL" id="CAA0823787.1"/>
    </source>
</evidence>
<dbReference type="OrthoDB" id="754037at2759"/>
<proteinExistence type="predicted"/>
<dbReference type="PANTHER" id="PTHR31342:SF41">
    <property type="entry name" value="OS08G0129600 PROTEIN"/>
    <property type="match status" value="1"/>
</dbReference>
<dbReference type="Proteomes" id="UP001153555">
    <property type="component" value="Unassembled WGS sequence"/>
</dbReference>
<feature type="region of interest" description="Disordered" evidence="3">
    <location>
        <begin position="437"/>
        <end position="458"/>
    </location>
</feature>
<reference evidence="4" key="1">
    <citation type="submission" date="2019-12" db="EMBL/GenBank/DDBJ databases">
        <authorList>
            <person name="Scholes J."/>
        </authorList>
    </citation>
    <scope>NUCLEOTIDE SEQUENCE</scope>
</reference>
<dbReference type="AlphaFoldDB" id="A0A9N7RD46"/>
<dbReference type="EMBL" id="CACSLK010024540">
    <property type="protein sequence ID" value="CAA0823787.1"/>
    <property type="molecule type" value="Genomic_DNA"/>
</dbReference>
<accession>A0A9N7RD46</accession>
<gene>
    <name evidence="4" type="ORF">SHERM_20931</name>
</gene>
<feature type="coiled-coil region" evidence="2">
    <location>
        <begin position="91"/>
        <end position="138"/>
    </location>
</feature>
<feature type="compositionally biased region" description="Pro residues" evidence="3">
    <location>
        <begin position="443"/>
        <end position="456"/>
    </location>
</feature>
<evidence type="ECO:0000256" key="1">
    <source>
        <dbReference type="ARBA" id="ARBA00023054"/>
    </source>
</evidence>
<evidence type="ECO:0000256" key="2">
    <source>
        <dbReference type="SAM" id="Coils"/>
    </source>
</evidence>
<keyword evidence="5" id="KW-1185">Reference proteome</keyword>
<dbReference type="PANTHER" id="PTHR31342">
    <property type="entry name" value="PROTEIN CHUP1, CHLOROPLASTIC"/>
    <property type="match status" value="1"/>
</dbReference>
<name>A0A9N7RD46_STRHE</name>
<feature type="region of interest" description="Disordered" evidence="3">
    <location>
        <begin position="279"/>
        <end position="308"/>
    </location>
</feature>
<feature type="compositionally biased region" description="Polar residues" evidence="3">
    <location>
        <begin position="279"/>
        <end position="290"/>
    </location>
</feature>